<dbReference type="OrthoDB" id="5870053at2759"/>
<dbReference type="Gene3D" id="3.90.190.10">
    <property type="entry name" value="Protein tyrosine phosphatase superfamily"/>
    <property type="match status" value="1"/>
</dbReference>
<dbReference type="AlphaFoldDB" id="A0A183DJD0"/>
<name>A0A183DJD0_9BILA</name>
<gene>
    <name evidence="2" type="ORF">GPUH_LOCUS8823</name>
</gene>
<dbReference type="GO" id="GO:0004725">
    <property type="term" value="F:protein tyrosine phosphatase activity"/>
    <property type="evidence" value="ECO:0007669"/>
    <property type="project" value="InterPro"/>
</dbReference>
<evidence type="ECO:0000313" key="3">
    <source>
        <dbReference type="Proteomes" id="UP000271098"/>
    </source>
</evidence>
<dbReference type="PROSITE" id="PS50055">
    <property type="entry name" value="TYR_PHOSPHATASE_PTP"/>
    <property type="match status" value="1"/>
</dbReference>
<dbReference type="EMBL" id="UYRT01026729">
    <property type="protein sequence ID" value="VDK65498.1"/>
    <property type="molecule type" value="Genomic_DNA"/>
</dbReference>
<keyword evidence="3" id="KW-1185">Reference proteome</keyword>
<dbReference type="InterPro" id="IPR029021">
    <property type="entry name" value="Prot-tyrosine_phosphatase-like"/>
</dbReference>
<proteinExistence type="predicted"/>
<dbReference type="SUPFAM" id="SSF52799">
    <property type="entry name" value="(Phosphotyrosine protein) phosphatases II"/>
    <property type="match status" value="1"/>
</dbReference>
<evidence type="ECO:0000313" key="4">
    <source>
        <dbReference type="WBParaSite" id="GPUH_0000883101-mRNA-1"/>
    </source>
</evidence>
<dbReference type="Proteomes" id="UP000271098">
    <property type="component" value="Unassembled WGS sequence"/>
</dbReference>
<dbReference type="WBParaSite" id="GPUH_0000883101-mRNA-1">
    <property type="protein sequence ID" value="GPUH_0000883101-mRNA-1"/>
    <property type="gene ID" value="GPUH_0000883101"/>
</dbReference>
<accession>A0A183DJD0</accession>
<dbReference type="InterPro" id="IPR000242">
    <property type="entry name" value="PTP_cat"/>
</dbReference>
<sequence length="124" mass="14140">MVYQEQVTAVVMLCKTLEDGKPKCSQYWPMQAGENKTYGCMFVMNKRTDREDKFDTYILEVLPEGCSNSVIVKLIHMTDWPDRGVPPSGMAILRLIRMLPTVSFPHFSKSVFLKVAGLSRPKHV</sequence>
<reference evidence="4" key="1">
    <citation type="submission" date="2016-06" db="UniProtKB">
        <authorList>
            <consortium name="WormBaseParasite"/>
        </authorList>
    </citation>
    <scope>IDENTIFICATION</scope>
</reference>
<protein>
    <submittedName>
        <fullName evidence="4">Tyrosine-protein phosphatase domain-containing protein</fullName>
    </submittedName>
</protein>
<dbReference type="PANTHER" id="PTHR23219">
    <property type="entry name" value="TYROSINE-PROTEIN PHOSPHATASE C15H7.3-RELATED"/>
    <property type="match status" value="1"/>
</dbReference>
<dbReference type="CDD" id="cd00047">
    <property type="entry name" value="PTPc"/>
    <property type="match status" value="1"/>
</dbReference>
<evidence type="ECO:0000313" key="2">
    <source>
        <dbReference type="EMBL" id="VDK65498.1"/>
    </source>
</evidence>
<reference evidence="2 3" key="2">
    <citation type="submission" date="2018-11" db="EMBL/GenBank/DDBJ databases">
        <authorList>
            <consortium name="Pathogen Informatics"/>
        </authorList>
    </citation>
    <scope>NUCLEOTIDE SEQUENCE [LARGE SCALE GENOMIC DNA]</scope>
</reference>
<organism evidence="4">
    <name type="scientific">Gongylonema pulchrum</name>
    <dbReference type="NCBI Taxonomy" id="637853"/>
    <lineage>
        <taxon>Eukaryota</taxon>
        <taxon>Metazoa</taxon>
        <taxon>Ecdysozoa</taxon>
        <taxon>Nematoda</taxon>
        <taxon>Chromadorea</taxon>
        <taxon>Rhabditida</taxon>
        <taxon>Spirurina</taxon>
        <taxon>Spiruromorpha</taxon>
        <taxon>Spiruroidea</taxon>
        <taxon>Gongylonematidae</taxon>
        <taxon>Gongylonema</taxon>
    </lineage>
</organism>
<evidence type="ECO:0000259" key="1">
    <source>
        <dbReference type="PROSITE" id="PS50055"/>
    </source>
</evidence>
<feature type="domain" description="Tyrosine-protein phosphatase" evidence="1">
    <location>
        <begin position="1"/>
        <end position="120"/>
    </location>
</feature>
<dbReference type="PANTHER" id="PTHR23219:SF13">
    <property type="entry name" value="TYROSINE-PROTEIN PHOSPHATASE DOMAIN-CONTAINING PROTEIN"/>
    <property type="match status" value="1"/>
</dbReference>
<dbReference type="Pfam" id="PF00102">
    <property type="entry name" value="Y_phosphatase"/>
    <property type="match status" value="1"/>
</dbReference>